<evidence type="ECO:0000256" key="1">
    <source>
        <dbReference type="SAM" id="MobiDB-lite"/>
    </source>
</evidence>
<sequence length="263" mass="29838">MSDSSSGSQSDGPAPKCPRFLPLDPTEVANVEKGGCMRSRYSEGWADKLFQDWQKAEGKDCCLSVADRSEREDTASFVDDLSFCILQERKENSELYNPKSLEGLVMGFGRLIRARQAERAIQSGEHCVPFNIMSDPRFAKVVVAGNESVERSVRSGLGEALRFREGHSKNYKFSLAKARVEQHRPHVDCHIPDVIFTSKQLQAKRPKVWNRLKEPPRPLFLTPKQNFRLDAYVWFKEGPVGENTLAKFSARMTEQLVGREENQ</sequence>
<feature type="region of interest" description="Disordered" evidence="1">
    <location>
        <begin position="1"/>
        <end position="21"/>
    </location>
</feature>
<organism evidence="2 3">
    <name type="scientific">Riccia sorocarpa</name>
    <dbReference type="NCBI Taxonomy" id="122646"/>
    <lineage>
        <taxon>Eukaryota</taxon>
        <taxon>Viridiplantae</taxon>
        <taxon>Streptophyta</taxon>
        <taxon>Embryophyta</taxon>
        <taxon>Marchantiophyta</taxon>
        <taxon>Marchantiopsida</taxon>
        <taxon>Marchantiidae</taxon>
        <taxon>Marchantiales</taxon>
        <taxon>Ricciaceae</taxon>
        <taxon>Riccia</taxon>
    </lineage>
</organism>
<name>A0ABD3GPP5_9MARC</name>
<dbReference type="EMBL" id="JBJQOH010000007">
    <property type="protein sequence ID" value="KAL3680005.1"/>
    <property type="molecule type" value="Genomic_DNA"/>
</dbReference>
<keyword evidence="3" id="KW-1185">Reference proteome</keyword>
<accession>A0ABD3GPP5</accession>
<evidence type="ECO:0000313" key="3">
    <source>
        <dbReference type="Proteomes" id="UP001633002"/>
    </source>
</evidence>
<reference evidence="2 3" key="1">
    <citation type="submission" date="2024-09" db="EMBL/GenBank/DDBJ databases">
        <title>Chromosome-scale assembly of Riccia sorocarpa.</title>
        <authorList>
            <person name="Paukszto L."/>
        </authorList>
    </citation>
    <scope>NUCLEOTIDE SEQUENCE [LARGE SCALE GENOMIC DNA]</scope>
    <source>
        <strain evidence="2">LP-2024</strain>
        <tissue evidence="2">Aerial parts of the thallus</tissue>
    </source>
</reference>
<feature type="compositionally biased region" description="Low complexity" evidence="1">
    <location>
        <begin position="1"/>
        <end position="12"/>
    </location>
</feature>
<comment type="caution">
    <text evidence="2">The sequence shown here is derived from an EMBL/GenBank/DDBJ whole genome shotgun (WGS) entry which is preliminary data.</text>
</comment>
<gene>
    <name evidence="2" type="ORF">R1sor_022961</name>
</gene>
<proteinExistence type="predicted"/>
<protein>
    <submittedName>
        <fullName evidence="2">Uncharacterized protein</fullName>
    </submittedName>
</protein>
<dbReference type="AlphaFoldDB" id="A0ABD3GPP5"/>
<evidence type="ECO:0000313" key="2">
    <source>
        <dbReference type="EMBL" id="KAL3680005.1"/>
    </source>
</evidence>
<dbReference type="Proteomes" id="UP001633002">
    <property type="component" value="Unassembled WGS sequence"/>
</dbReference>